<dbReference type="EMBL" id="JAEAOA010002240">
    <property type="protein sequence ID" value="KAK3585982.1"/>
    <property type="molecule type" value="Genomic_DNA"/>
</dbReference>
<evidence type="ECO:0000313" key="1">
    <source>
        <dbReference type="EMBL" id="KAK3585982.1"/>
    </source>
</evidence>
<organism evidence="1 2">
    <name type="scientific">Potamilus streckersoni</name>
    <dbReference type="NCBI Taxonomy" id="2493646"/>
    <lineage>
        <taxon>Eukaryota</taxon>
        <taxon>Metazoa</taxon>
        <taxon>Spiralia</taxon>
        <taxon>Lophotrochozoa</taxon>
        <taxon>Mollusca</taxon>
        <taxon>Bivalvia</taxon>
        <taxon>Autobranchia</taxon>
        <taxon>Heteroconchia</taxon>
        <taxon>Palaeoheterodonta</taxon>
        <taxon>Unionida</taxon>
        <taxon>Unionoidea</taxon>
        <taxon>Unionidae</taxon>
        <taxon>Ambleminae</taxon>
        <taxon>Lampsilini</taxon>
        <taxon>Potamilus</taxon>
    </lineage>
</organism>
<reference evidence="1" key="2">
    <citation type="journal article" date="2021" name="Genome Biol. Evol.">
        <title>Developing a high-quality reference genome for a parasitic bivalve with doubly uniparental inheritance (Bivalvia: Unionida).</title>
        <authorList>
            <person name="Smith C.H."/>
        </authorList>
    </citation>
    <scope>NUCLEOTIDE SEQUENCE</scope>
    <source>
        <strain evidence="1">CHS0354</strain>
        <tissue evidence="1">Mantle</tissue>
    </source>
</reference>
<reference evidence="1" key="1">
    <citation type="journal article" date="2021" name="Genome Biol. Evol.">
        <title>A High-Quality Reference Genome for a Parasitic Bivalve with Doubly Uniparental Inheritance (Bivalvia: Unionida).</title>
        <authorList>
            <person name="Smith C.H."/>
        </authorList>
    </citation>
    <scope>NUCLEOTIDE SEQUENCE</scope>
    <source>
        <strain evidence="1">CHS0354</strain>
    </source>
</reference>
<accession>A0AAE0S5W1</accession>
<gene>
    <name evidence="1" type="ORF">CHS0354_038537</name>
</gene>
<sequence>MALNDFDSVDEEDLCDVFSSYEACIMPTKDNIRKLIIQKPSFVTECWSPLLQCYLRSLLPNTGLEEVYRDLHVTNKKVLKLLQLPEDISKAEKLTLDALRQYIKRCSKDKLTAFLQFCIGSNLIIEIWKSVCATP</sequence>
<name>A0AAE0S5W1_9BIVA</name>
<keyword evidence="2" id="KW-1185">Reference proteome</keyword>
<proteinExistence type="predicted"/>
<reference evidence="1" key="3">
    <citation type="submission" date="2023-05" db="EMBL/GenBank/DDBJ databases">
        <authorList>
            <person name="Smith C.H."/>
        </authorList>
    </citation>
    <scope>NUCLEOTIDE SEQUENCE</scope>
    <source>
        <strain evidence="1">CHS0354</strain>
        <tissue evidence="1">Mantle</tissue>
    </source>
</reference>
<comment type="caution">
    <text evidence="1">The sequence shown here is derived from an EMBL/GenBank/DDBJ whole genome shotgun (WGS) entry which is preliminary data.</text>
</comment>
<protein>
    <submittedName>
        <fullName evidence="1">Uncharacterized protein</fullName>
    </submittedName>
</protein>
<dbReference type="AlphaFoldDB" id="A0AAE0S5W1"/>
<dbReference type="Proteomes" id="UP001195483">
    <property type="component" value="Unassembled WGS sequence"/>
</dbReference>
<evidence type="ECO:0000313" key="2">
    <source>
        <dbReference type="Proteomes" id="UP001195483"/>
    </source>
</evidence>